<protein>
    <submittedName>
        <fullName evidence="9">Acyltransferase family protein</fullName>
    </submittedName>
</protein>
<keyword evidence="4 7" id="KW-0812">Transmembrane</keyword>
<evidence type="ECO:0000259" key="8">
    <source>
        <dbReference type="Pfam" id="PF01757"/>
    </source>
</evidence>
<dbReference type="Proteomes" id="UP000531463">
    <property type="component" value="Unassembled WGS sequence"/>
</dbReference>
<proteinExistence type="inferred from homology"/>
<keyword evidence="3" id="KW-1003">Cell membrane</keyword>
<evidence type="ECO:0000256" key="3">
    <source>
        <dbReference type="ARBA" id="ARBA00022475"/>
    </source>
</evidence>
<evidence type="ECO:0000256" key="6">
    <source>
        <dbReference type="ARBA" id="ARBA00023136"/>
    </source>
</evidence>
<dbReference type="PANTHER" id="PTHR40074">
    <property type="entry name" value="O-ACETYLTRANSFERASE WECH"/>
    <property type="match status" value="1"/>
</dbReference>
<feature type="transmembrane region" description="Helical" evidence="7">
    <location>
        <begin position="94"/>
        <end position="117"/>
    </location>
</feature>
<comment type="caution">
    <text evidence="9">The sequence shown here is derived from an EMBL/GenBank/DDBJ whole genome shotgun (WGS) entry which is preliminary data.</text>
</comment>
<feature type="transmembrane region" description="Helical" evidence="7">
    <location>
        <begin position="70"/>
        <end position="88"/>
    </location>
</feature>
<evidence type="ECO:0000313" key="10">
    <source>
        <dbReference type="Proteomes" id="UP000531463"/>
    </source>
</evidence>
<gene>
    <name evidence="9" type="ORF">GAI89_13835</name>
</gene>
<dbReference type="GO" id="GO:0009246">
    <property type="term" value="P:enterobacterial common antigen biosynthetic process"/>
    <property type="evidence" value="ECO:0007669"/>
    <property type="project" value="TreeGrafter"/>
</dbReference>
<evidence type="ECO:0000256" key="2">
    <source>
        <dbReference type="ARBA" id="ARBA00007400"/>
    </source>
</evidence>
<evidence type="ECO:0000313" key="9">
    <source>
        <dbReference type="EMBL" id="EFH6095728.1"/>
    </source>
</evidence>
<feature type="transmembrane region" description="Helical" evidence="7">
    <location>
        <begin position="197"/>
        <end position="217"/>
    </location>
</feature>
<reference evidence="9 10" key="1">
    <citation type="submission" date="2019-12" db="EMBL/GenBank/DDBJ databases">
        <authorList>
            <consortium name="NARMS: The National Antimicrobial Resistance Monitoring System"/>
        </authorList>
    </citation>
    <scope>NUCLEOTIDE SEQUENCE [LARGE SCALE GENOMIC DNA]</scope>
    <source>
        <strain evidence="9 10">CVM N19EC0510</strain>
    </source>
</reference>
<feature type="transmembrane region" description="Helical" evidence="7">
    <location>
        <begin position="223"/>
        <end position="244"/>
    </location>
</feature>
<feature type="domain" description="Acyltransferase 3" evidence="8">
    <location>
        <begin position="3"/>
        <end position="306"/>
    </location>
</feature>
<feature type="transmembrane region" description="Helical" evidence="7">
    <location>
        <begin position="265"/>
        <end position="282"/>
    </location>
</feature>
<accession>A0A8S7TCE5</accession>
<dbReference type="AlphaFoldDB" id="A0A8S7TCE5"/>
<keyword evidence="5 7" id="KW-1133">Transmembrane helix</keyword>
<dbReference type="GO" id="GO:0016413">
    <property type="term" value="F:O-acetyltransferase activity"/>
    <property type="evidence" value="ECO:0007669"/>
    <property type="project" value="TreeGrafter"/>
</dbReference>
<sequence length="328" mass="37682">MRNYSIDTMRFVACFFIIAVHIGGYPQQGELFTEVFRGVSRWAVPFFFLVTGYFLSCQNKRKLLLRLTRITYITLIFSVLFFIFQLTLNYKDGYSLIISIIDPFIFIGGSYFHLWFLPSILIGMISVSYMIENVSENFGISLSILIIFIIWCVDFFGTAYFSHDIYESTRTILSIPTIYIGYYLYTKKDIIIKSNGNLLILCMLASVVFSVIEILIYKSIYGSLANIRELPLFSVITAIIILMLSIRSQSTKETVLSRIGRDDSIVIYLIHPLFIVLISKVFRVAHEYNGMAILVITFIVSISFSLFVKSKFPSIYSFLTGGFIKETK</sequence>
<dbReference type="Pfam" id="PF01757">
    <property type="entry name" value="Acyl_transf_3"/>
    <property type="match status" value="1"/>
</dbReference>
<comment type="similarity">
    <text evidence="2">Belongs to the acyltransferase 3 family.</text>
</comment>
<keyword evidence="9" id="KW-0808">Transferase</keyword>
<dbReference type="RefSeq" id="WP_097428239.1">
    <property type="nucleotide sequence ID" value="NZ_AP027217.1"/>
</dbReference>
<name>A0A8S7TCE5_ECOLX</name>
<feature type="transmembrane region" description="Helical" evidence="7">
    <location>
        <begin position="288"/>
        <end position="308"/>
    </location>
</feature>
<feature type="transmembrane region" description="Helical" evidence="7">
    <location>
        <begin position="138"/>
        <end position="162"/>
    </location>
</feature>
<dbReference type="PANTHER" id="PTHR40074:SF2">
    <property type="entry name" value="O-ACETYLTRANSFERASE WECH"/>
    <property type="match status" value="1"/>
</dbReference>
<keyword evidence="9" id="KW-0012">Acyltransferase</keyword>
<feature type="transmembrane region" description="Helical" evidence="7">
    <location>
        <begin position="168"/>
        <end position="185"/>
    </location>
</feature>
<keyword evidence="6 7" id="KW-0472">Membrane</keyword>
<dbReference type="GO" id="GO:0005886">
    <property type="term" value="C:plasma membrane"/>
    <property type="evidence" value="ECO:0007669"/>
    <property type="project" value="UniProtKB-SubCell"/>
</dbReference>
<evidence type="ECO:0000256" key="1">
    <source>
        <dbReference type="ARBA" id="ARBA00004651"/>
    </source>
</evidence>
<organism evidence="9 10">
    <name type="scientific">Escherichia coli</name>
    <dbReference type="NCBI Taxonomy" id="562"/>
    <lineage>
        <taxon>Bacteria</taxon>
        <taxon>Pseudomonadati</taxon>
        <taxon>Pseudomonadota</taxon>
        <taxon>Gammaproteobacteria</taxon>
        <taxon>Enterobacterales</taxon>
        <taxon>Enterobacteriaceae</taxon>
        <taxon>Escherichia</taxon>
    </lineage>
</organism>
<evidence type="ECO:0000256" key="7">
    <source>
        <dbReference type="SAM" id="Phobius"/>
    </source>
</evidence>
<feature type="transmembrane region" description="Helical" evidence="7">
    <location>
        <begin position="42"/>
        <end position="58"/>
    </location>
</feature>
<comment type="subcellular location">
    <subcellularLocation>
        <location evidence="1">Cell membrane</location>
        <topology evidence="1">Multi-pass membrane protein</topology>
    </subcellularLocation>
</comment>
<dbReference type="EMBL" id="AASWKH010000012">
    <property type="protein sequence ID" value="EFH6095728.1"/>
    <property type="molecule type" value="Genomic_DNA"/>
</dbReference>
<dbReference type="InterPro" id="IPR002656">
    <property type="entry name" value="Acyl_transf_3_dom"/>
</dbReference>
<evidence type="ECO:0000256" key="4">
    <source>
        <dbReference type="ARBA" id="ARBA00022692"/>
    </source>
</evidence>
<evidence type="ECO:0000256" key="5">
    <source>
        <dbReference type="ARBA" id="ARBA00022989"/>
    </source>
</evidence>